<dbReference type="PROSITE" id="PS50863">
    <property type="entry name" value="B3"/>
    <property type="match status" value="2"/>
</dbReference>
<dbReference type="EMBL" id="JAFEMO010000002">
    <property type="protein sequence ID" value="KAH7575231.1"/>
    <property type="molecule type" value="Genomic_DNA"/>
</dbReference>
<feature type="region of interest" description="Disordered" evidence="7">
    <location>
        <begin position="551"/>
        <end position="582"/>
    </location>
</feature>
<name>A0ABQ8IF93_9ROSI</name>
<feature type="compositionally biased region" description="Basic and acidic residues" evidence="7">
    <location>
        <begin position="556"/>
        <end position="569"/>
    </location>
</feature>
<dbReference type="PANTHER" id="PTHR31391">
    <property type="entry name" value="B3 DOMAIN-CONTAINING PROTEIN OS11G0197600-RELATED"/>
    <property type="match status" value="1"/>
</dbReference>
<organism evidence="9 10">
    <name type="scientific">Xanthoceras sorbifolium</name>
    <dbReference type="NCBI Taxonomy" id="99658"/>
    <lineage>
        <taxon>Eukaryota</taxon>
        <taxon>Viridiplantae</taxon>
        <taxon>Streptophyta</taxon>
        <taxon>Embryophyta</taxon>
        <taxon>Tracheophyta</taxon>
        <taxon>Spermatophyta</taxon>
        <taxon>Magnoliopsida</taxon>
        <taxon>eudicotyledons</taxon>
        <taxon>Gunneridae</taxon>
        <taxon>Pentapetalae</taxon>
        <taxon>rosids</taxon>
        <taxon>malvids</taxon>
        <taxon>Sapindales</taxon>
        <taxon>Sapindaceae</taxon>
        <taxon>Xanthoceroideae</taxon>
        <taxon>Xanthoceras</taxon>
    </lineage>
</organism>
<dbReference type="InterPro" id="IPR015300">
    <property type="entry name" value="DNA-bd_pseudobarrel_sf"/>
</dbReference>
<keyword evidence="3" id="KW-0238">DNA-binding</keyword>
<keyword evidence="10" id="KW-1185">Reference proteome</keyword>
<dbReference type="Pfam" id="PF02362">
    <property type="entry name" value="B3"/>
    <property type="match status" value="2"/>
</dbReference>
<evidence type="ECO:0000256" key="6">
    <source>
        <dbReference type="SAM" id="Coils"/>
    </source>
</evidence>
<dbReference type="PANTHER" id="PTHR31391:SF99">
    <property type="entry name" value="B3 DOMAIN-CONTAINING PROTEIN OS06G0194400"/>
    <property type="match status" value="1"/>
</dbReference>
<dbReference type="Gene3D" id="2.40.330.10">
    <property type="entry name" value="DNA-binding pseudobarrel domain"/>
    <property type="match status" value="2"/>
</dbReference>
<evidence type="ECO:0000256" key="3">
    <source>
        <dbReference type="ARBA" id="ARBA00023125"/>
    </source>
</evidence>
<proteinExistence type="predicted"/>
<evidence type="ECO:0000313" key="10">
    <source>
        <dbReference type="Proteomes" id="UP000827721"/>
    </source>
</evidence>
<dbReference type="SUPFAM" id="SSF101936">
    <property type="entry name" value="DNA-binding pseudobarrel domain"/>
    <property type="match status" value="2"/>
</dbReference>
<comment type="caution">
    <text evidence="9">The sequence shown here is derived from an EMBL/GenBank/DDBJ whole genome shotgun (WGS) entry which is preliminary data.</text>
</comment>
<keyword evidence="2" id="KW-0805">Transcription regulation</keyword>
<evidence type="ECO:0000313" key="9">
    <source>
        <dbReference type="EMBL" id="KAH7575231.1"/>
    </source>
</evidence>
<dbReference type="InterPro" id="IPR044837">
    <property type="entry name" value="REM16-like"/>
</dbReference>
<keyword evidence="6" id="KW-0175">Coiled coil</keyword>
<feature type="compositionally biased region" description="Basic residues" evidence="7">
    <location>
        <begin position="572"/>
        <end position="582"/>
    </location>
</feature>
<evidence type="ECO:0000256" key="1">
    <source>
        <dbReference type="ARBA" id="ARBA00004123"/>
    </source>
</evidence>
<dbReference type="SMART" id="SM01019">
    <property type="entry name" value="B3"/>
    <property type="match status" value="2"/>
</dbReference>
<feature type="domain" description="TF-B3" evidence="8">
    <location>
        <begin position="454"/>
        <end position="527"/>
    </location>
</feature>
<feature type="coiled-coil region" evidence="6">
    <location>
        <begin position="301"/>
        <end position="328"/>
    </location>
</feature>
<dbReference type="InterPro" id="IPR003340">
    <property type="entry name" value="B3_DNA-bd"/>
</dbReference>
<accession>A0ABQ8IF93</accession>
<feature type="domain" description="TF-B3" evidence="8">
    <location>
        <begin position="164"/>
        <end position="256"/>
    </location>
</feature>
<dbReference type="CDD" id="cd10017">
    <property type="entry name" value="B3_DNA"/>
    <property type="match status" value="2"/>
</dbReference>
<feature type="compositionally biased region" description="Polar residues" evidence="7">
    <location>
        <begin position="21"/>
        <end position="39"/>
    </location>
</feature>
<evidence type="ECO:0000259" key="8">
    <source>
        <dbReference type="PROSITE" id="PS50863"/>
    </source>
</evidence>
<keyword evidence="4" id="KW-0804">Transcription</keyword>
<feature type="region of interest" description="Disordered" evidence="7">
    <location>
        <begin position="97"/>
        <end position="139"/>
    </location>
</feature>
<keyword evidence="5" id="KW-0539">Nucleus</keyword>
<dbReference type="Proteomes" id="UP000827721">
    <property type="component" value="Unassembled WGS sequence"/>
</dbReference>
<comment type="subcellular location">
    <subcellularLocation>
        <location evidence="1">Nucleus</location>
    </subcellularLocation>
</comment>
<evidence type="ECO:0000256" key="7">
    <source>
        <dbReference type="SAM" id="MobiDB-lite"/>
    </source>
</evidence>
<reference evidence="9 10" key="1">
    <citation type="submission" date="2021-02" db="EMBL/GenBank/DDBJ databases">
        <title>Plant Genome Project.</title>
        <authorList>
            <person name="Zhang R.-G."/>
        </authorList>
    </citation>
    <scope>NUCLEOTIDE SEQUENCE [LARGE SCALE GENOMIC DNA]</scope>
    <source>
        <tissue evidence="9">Leaves</tissue>
    </source>
</reference>
<sequence length="582" mass="67378">MVVKERDLREKKFINKKGGTNLATWRSNNKPQRSPTGSPASLLALDLKKKKKKKNPQKWGESKYEECLRKRPLLNLTNLSHSLKPTNTHKPFPVKMRVRNTQVEAEQVRRSSRVGNKPPPSYTEDELDPELTRDRSSQGRVWPVGAHAIERAEQLQSGLDSQYPSFVKPMLNSHPTGSLGLPLLFCKNHLPPYNKTITLVDKEGNEFRMKYHLLNRPHLSGGWTAFSIDHELIDGDALVFHLVMPTTFKVYIIRAFESKEHEENEDNNDHKNKNEDSDVAPLSMSAKRIKQENTKMESKLMTYEECRRQRLEENKKRMEELNLTKLSESLRPTNTHKPVRKWVHKPQVEADQVRRSSRIANKPPPNSTKASLSAFCFSCYFLGAYIIIPDELYPALTRKSYQGRVLPDQFYAWNEKKIYAIERAEQLQSGLDYQYPSFVRPLCSSVTRRFFGGLPLQFCKNNLPLYKETITLVDEEGNEFPMIYYPERISLGGWRAFSVDHELVDGDALVFQLVKPTTFKVRTLTQMYVAEMDGDVNLLMVYIIRAYESEEQEDNNDNKNKNEDSDVAHLSRSAKRIRQVQK</sequence>
<evidence type="ECO:0000256" key="2">
    <source>
        <dbReference type="ARBA" id="ARBA00023015"/>
    </source>
</evidence>
<protein>
    <recommendedName>
        <fullName evidence="8">TF-B3 domain-containing protein</fullName>
    </recommendedName>
</protein>
<feature type="compositionally biased region" description="Basic and acidic residues" evidence="7">
    <location>
        <begin position="1"/>
        <end position="13"/>
    </location>
</feature>
<feature type="region of interest" description="Disordered" evidence="7">
    <location>
        <begin position="1"/>
        <end position="63"/>
    </location>
</feature>
<evidence type="ECO:0000256" key="5">
    <source>
        <dbReference type="ARBA" id="ARBA00023242"/>
    </source>
</evidence>
<evidence type="ECO:0000256" key="4">
    <source>
        <dbReference type="ARBA" id="ARBA00023163"/>
    </source>
</evidence>
<gene>
    <name evidence="9" type="ORF">JRO89_XS02G0066600</name>
</gene>